<evidence type="ECO:0000313" key="2">
    <source>
        <dbReference type="Proteomes" id="UP001516351"/>
    </source>
</evidence>
<evidence type="ECO:0000313" key="1">
    <source>
        <dbReference type="EMBL" id="NVN47016.1"/>
    </source>
</evidence>
<proteinExistence type="predicted"/>
<organism evidence="1 2">
    <name type="scientific">Asaia spathodeae</name>
    <dbReference type="NCBI Taxonomy" id="657016"/>
    <lineage>
        <taxon>Bacteria</taxon>
        <taxon>Pseudomonadati</taxon>
        <taxon>Pseudomonadota</taxon>
        <taxon>Alphaproteobacteria</taxon>
        <taxon>Acetobacterales</taxon>
        <taxon>Acetobacteraceae</taxon>
        <taxon>Asaia</taxon>
    </lineage>
</organism>
<gene>
    <name evidence="1" type="ORF">HW542_09385</name>
</gene>
<comment type="caution">
    <text evidence="1">The sequence shown here is derived from an EMBL/GenBank/DDBJ whole genome shotgun (WGS) entry which is preliminary data.</text>
</comment>
<dbReference type="Gene3D" id="3.40.630.30">
    <property type="match status" value="1"/>
</dbReference>
<dbReference type="EMBL" id="JABXXV010000004">
    <property type="protein sequence ID" value="NVN47016.1"/>
    <property type="molecule type" value="Genomic_DNA"/>
</dbReference>
<keyword evidence="2" id="KW-1185">Reference proteome</keyword>
<accession>A0ABX2P514</accession>
<protein>
    <recommendedName>
        <fullName evidence="3">N-acetyltransferase domain-containing protein</fullName>
    </recommendedName>
</protein>
<sequence length="400" mass="44803">MNPASPPASDPVHPASDITVRPVISRKELKLFIRLPRLLYKECAGYMPPLDMEQNDLLDPKRNRIFRHASVRYFMAWRNGVAVGRISAVVDGKALEAWDEKIGWFGAFDALPEKSIVKALLDAAELWLRDQGMARMRGPVTLGYHGESGLMIEGQTEAPMIGTPWHPPELHSLIEAHGFETGRDLLTFKLDLTDDLDDRHIVPGALKPGQGKLGDVTVSHLSKKQITAQGEVLRSLYNDAWAGTYNFVPLQSYEMTGLIEQLKLVLRPEHYVQIDHAGEPAAMALMVPNIFDIVRDIDGAPSPLDWAKLGVRLLSHRFESARVILLGVSHKVRGTVLGALMPSLAIDELIRRRATLPYKSVELGWILDTNTPMLNLVKRLVPEPNKIHRIYEKEIDQTTH</sequence>
<dbReference type="SUPFAM" id="SSF55729">
    <property type="entry name" value="Acyl-CoA N-acyltransferases (Nat)"/>
    <property type="match status" value="1"/>
</dbReference>
<dbReference type="InterPro" id="IPR016181">
    <property type="entry name" value="Acyl_CoA_acyltransferase"/>
</dbReference>
<dbReference type="InterPro" id="IPR039968">
    <property type="entry name" value="BcerS-like"/>
</dbReference>
<reference evidence="1 2" key="1">
    <citation type="submission" date="2020-06" db="EMBL/GenBank/DDBJ databases">
        <title>Synonyms of Asaia species.</title>
        <authorList>
            <person name="Sombolestani A."/>
        </authorList>
    </citation>
    <scope>NUCLEOTIDE SEQUENCE [LARGE SCALE GENOMIC DNA]</scope>
    <source>
        <strain evidence="1 2">LMG 27047</strain>
    </source>
</reference>
<dbReference type="Proteomes" id="UP001516351">
    <property type="component" value="Unassembled WGS sequence"/>
</dbReference>
<dbReference type="PANTHER" id="PTHR41368:SF1">
    <property type="entry name" value="PROTEIN YGHO"/>
    <property type="match status" value="1"/>
</dbReference>
<evidence type="ECO:0008006" key="3">
    <source>
        <dbReference type="Google" id="ProtNLM"/>
    </source>
</evidence>
<dbReference type="PANTHER" id="PTHR41368">
    <property type="entry name" value="PROTEIN YGHO"/>
    <property type="match status" value="1"/>
</dbReference>
<name>A0ABX2P514_9PROT</name>